<feature type="transmembrane region" description="Helical" evidence="4">
    <location>
        <begin position="53"/>
        <end position="70"/>
    </location>
</feature>
<evidence type="ECO:0000256" key="2">
    <source>
        <dbReference type="ARBA" id="ARBA00022746"/>
    </source>
</evidence>
<evidence type="ECO:0000313" key="6">
    <source>
        <dbReference type="Proteomes" id="UP001460072"/>
    </source>
</evidence>
<name>A0ABU9N762_9FLAO</name>
<sequence>MEIVFYILTVVVTFFFMEFMAWFTHKYVMHGFMWYFHKDHHQHEPGFFEKNDVFFLIFAIPSWLCIMLGMMNFNYYVTSIGIGIAVYGLSYFLMHDIFIHQRFKLFRNSNNVYLLALRKAHKIHHKHLGKEDGEVFGMLIVPFKYFKEARRTVSNKKSIS</sequence>
<dbReference type="EMBL" id="JBCGDO010000008">
    <property type="protein sequence ID" value="MEM0542587.1"/>
    <property type="molecule type" value="Genomic_DNA"/>
</dbReference>
<organism evidence="5 6">
    <name type="scientific">Flavobacterium aureirubrum</name>
    <dbReference type="NCBI Taxonomy" id="3133147"/>
    <lineage>
        <taxon>Bacteria</taxon>
        <taxon>Pseudomonadati</taxon>
        <taxon>Bacteroidota</taxon>
        <taxon>Flavobacteriia</taxon>
        <taxon>Flavobacteriales</taxon>
        <taxon>Flavobacteriaceae</taxon>
        <taxon>Flavobacterium</taxon>
    </lineage>
</organism>
<keyword evidence="4" id="KW-1133">Transmembrane helix</keyword>
<comment type="caution">
    <text evidence="5">The sequence shown here is derived from an EMBL/GenBank/DDBJ whole genome shotgun (WGS) entry which is preliminary data.</text>
</comment>
<dbReference type="PANTHER" id="PTHR31899:SF9">
    <property type="entry name" value="BETA-CAROTENE 3-HYDROXYLASE 1, CHLOROPLASTIC"/>
    <property type="match status" value="1"/>
</dbReference>
<evidence type="ECO:0000256" key="1">
    <source>
        <dbReference type="ARBA" id="ARBA00009324"/>
    </source>
</evidence>
<dbReference type="Proteomes" id="UP001460072">
    <property type="component" value="Unassembled WGS sequence"/>
</dbReference>
<gene>
    <name evidence="5" type="ORF">WFZ85_08150</name>
</gene>
<reference evidence="5 6" key="1">
    <citation type="submission" date="2024-03" db="EMBL/GenBank/DDBJ databases">
        <title>Two novel species of the genus Flavobacterium exhibiting potentially degradation of complex polysaccharides.</title>
        <authorList>
            <person name="Lian X."/>
        </authorList>
    </citation>
    <scope>NUCLEOTIDE SEQUENCE [LARGE SCALE GENOMIC DNA]</scope>
    <source>
        <strain evidence="6">j3</strain>
    </source>
</reference>
<feature type="transmembrane region" description="Helical" evidence="4">
    <location>
        <begin position="76"/>
        <end position="94"/>
    </location>
</feature>
<keyword evidence="4" id="KW-0472">Membrane</keyword>
<dbReference type="RefSeq" id="WP_342695793.1">
    <property type="nucleotide sequence ID" value="NZ_JBCGDO010000008.1"/>
</dbReference>
<evidence type="ECO:0000313" key="5">
    <source>
        <dbReference type="EMBL" id="MEM0542587.1"/>
    </source>
</evidence>
<evidence type="ECO:0000256" key="3">
    <source>
        <dbReference type="ARBA" id="ARBA00023002"/>
    </source>
</evidence>
<keyword evidence="6" id="KW-1185">Reference proteome</keyword>
<accession>A0ABU9N762</accession>
<evidence type="ECO:0000256" key="4">
    <source>
        <dbReference type="SAM" id="Phobius"/>
    </source>
</evidence>
<keyword evidence="2" id="KW-0125">Carotenoid biosynthesis</keyword>
<dbReference type="PANTHER" id="PTHR31899">
    <property type="entry name" value="BETA-CAROTENE 3-HYDROXYLASE 1, CHLOROPLASTIC"/>
    <property type="match status" value="1"/>
</dbReference>
<keyword evidence="4" id="KW-0812">Transmembrane</keyword>
<protein>
    <submittedName>
        <fullName evidence="5">Carotene hydroxylase</fullName>
    </submittedName>
</protein>
<keyword evidence="3" id="KW-0560">Oxidoreductase</keyword>
<dbReference type="InterPro" id="IPR045019">
    <property type="entry name" value="BETA-OHASE-like"/>
</dbReference>
<feature type="transmembrane region" description="Helical" evidence="4">
    <location>
        <begin position="6"/>
        <end position="24"/>
    </location>
</feature>
<comment type="similarity">
    <text evidence="1">Belongs to the sterol desaturase family.</text>
</comment>
<proteinExistence type="inferred from homology"/>